<dbReference type="NCBIfam" id="NF047352">
    <property type="entry name" value="P_loop_sacsin"/>
    <property type="match status" value="1"/>
</dbReference>
<feature type="region of interest" description="Disordered" evidence="1">
    <location>
        <begin position="2076"/>
        <end position="2097"/>
    </location>
</feature>
<dbReference type="PANTHER" id="PTHR32387:SF0">
    <property type="entry name" value="PROTEIN NO VEIN"/>
    <property type="match status" value="1"/>
</dbReference>
<dbReference type="PANTHER" id="PTHR32387">
    <property type="entry name" value="WU:FJ29H11"/>
    <property type="match status" value="1"/>
</dbReference>
<proteinExistence type="predicted"/>
<dbReference type="InterPro" id="IPR052957">
    <property type="entry name" value="Auxin_embryo_med"/>
</dbReference>
<dbReference type="Pfam" id="PF25794">
    <property type="entry name" value="SACS"/>
    <property type="match status" value="1"/>
</dbReference>
<evidence type="ECO:0000259" key="2">
    <source>
        <dbReference type="Pfam" id="PF25794"/>
    </source>
</evidence>
<dbReference type="InterPro" id="IPR036890">
    <property type="entry name" value="HATPase_C_sf"/>
</dbReference>
<organism evidence="3 4">
    <name type="scientific">Paragonimus westermani</name>
    <dbReference type="NCBI Taxonomy" id="34504"/>
    <lineage>
        <taxon>Eukaryota</taxon>
        <taxon>Metazoa</taxon>
        <taxon>Spiralia</taxon>
        <taxon>Lophotrochozoa</taxon>
        <taxon>Platyhelminthes</taxon>
        <taxon>Trematoda</taxon>
        <taxon>Digenea</taxon>
        <taxon>Plagiorchiida</taxon>
        <taxon>Troglotremata</taxon>
        <taxon>Troglotrematidae</taxon>
        <taxon>Paragonimus</taxon>
    </lineage>
</organism>
<dbReference type="SUPFAM" id="SSF55874">
    <property type="entry name" value="ATPase domain of HSP90 chaperone/DNA topoisomerase II/histidine kinase"/>
    <property type="match status" value="1"/>
</dbReference>
<reference evidence="3 4" key="1">
    <citation type="journal article" date="2019" name="Gigascience">
        <title>Whole-genome sequence of the oriental lung fluke Paragonimus westermani.</title>
        <authorList>
            <person name="Oey H."/>
            <person name="Zakrzewski M."/>
            <person name="Narain K."/>
            <person name="Devi K.R."/>
            <person name="Agatsuma T."/>
            <person name="Nawaratna S."/>
            <person name="Gobert G.N."/>
            <person name="Jones M.K."/>
            <person name="Ragan M.A."/>
            <person name="McManus D.P."/>
            <person name="Krause L."/>
        </authorList>
    </citation>
    <scope>NUCLEOTIDE SEQUENCE [LARGE SCALE GENOMIC DNA]</scope>
    <source>
        <strain evidence="3 4">IND2009</strain>
    </source>
</reference>
<keyword evidence="4" id="KW-1185">Reference proteome</keyword>
<accession>A0A5J4NPF5</accession>
<dbReference type="EMBL" id="QNGE01001512">
    <property type="protein sequence ID" value="KAA3677421.1"/>
    <property type="molecule type" value="Genomic_DNA"/>
</dbReference>
<evidence type="ECO:0000313" key="3">
    <source>
        <dbReference type="EMBL" id="KAA3677421.1"/>
    </source>
</evidence>
<evidence type="ECO:0000313" key="4">
    <source>
        <dbReference type="Proteomes" id="UP000324629"/>
    </source>
</evidence>
<dbReference type="Gene3D" id="3.30.565.10">
    <property type="entry name" value="Histidine kinase-like ATPase, C-terminal domain"/>
    <property type="match status" value="1"/>
</dbReference>
<comment type="caution">
    <text evidence="3">The sequence shown here is derived from an EMBL/GenBank/DDBJ whole genome shotgun (WGS) entry which is preliminary data.</text>
</comment>
<protein>
    <recommendedName>
        <fullName evidence="2">Sacsin/Nov domain-containing protein</fullName>
    </recommendedName>
</protein>
<dbReference type="Proteomes" id="UP000324629">
    <property type="component" value="Unassembled WGS sequence"/>
</dbReference>
<evidence type="ECO:0000256" key="1">
    <source>
        <dbReference type="SAM" id="MobiDB-lite"/>
    </source>
</evidence>
<name>A0A5J4NPF5_9TREM</name>
<sequence length="2854" mass="316917">MPIPEHVPSFIDTPASGVGPGHIHCMDDVNNAVKSVVWGITQHLQYTGVGRVLDTLFKTCPEVYTYLRSSGFNPESIPAIVEHKRLIQRVNTQLWAYATTRNVITLTDLEELLKADIPDQYMLLGPVVHIPSVLEIFQTSHFHPRIVDAFTLSQVPHLLLTNEHVLRELYDCVCHNRFRLPTVSNRRTEGAWWESVFTHHMLLVISIREVPRQLDRNTSYDYKLTDLAQFGIRVNGFSSLLQSVLANLRPENLTKASQIAQECLTGEVRKIYDKFASELLSQSALNTLRARKPVKALKHLAECASSLHGELSKWAEERGVSWPPGHLDSLLIFGQFIQRIANGGPFRTLVHLLLSISIRPSTSAEALIRNLVTAATQGADPQDTLNSDSFLRKVVQQFNEVMDKACTEESIAADCYHDEGFWRMLAELERSLLKSTPKGHPTNSTLLGLLANAVERDISGLNKVLHSTKISVPAEAISVDNDEDSEMGKPPASFSSTLDPYPVCQFVRKLTWLQARSVEDVCQLVSIHLHIPRSDELKQVVRSALNEFSAGELGVQDPVIYHVLELLAACPSLIDLEVWSQWSMPGMLLERWGELEQFLFDCGLQKARSEYNLLILRLLDGGGLLRLHTSLPTTDWEANFMRWSDHSNPQNVRNLCDLLIGSALGINTCNVTCSQGLLSVQLSKLAELETLNEIILPCVDEVGFRSIDSWSLDVPDLSTTLTNLSPSGILPLLRDAVLPKLTNAQDLVLVSAIGSLGLQLNWPAFVSYFEEHRLRTRGARALETNLPVAQNEEFLERLVVTPSSPPIPSVAVTETNATESNFEPDHLVHCDSNQTDREGFITALRRREFGCGAELSTEAVDLIRRVEGKLSRSLVQLSEDLYSQPGHFLLELIQNADDNEYHVSDKGPPTLEFCLILRTDSAATPAAALLVMNNEAVGFTEADMSSLCDVGVSTKLNQRNLKTGRKGIGFKSVFNVTDAPEVHSNGFHVRFHRHSLPKCAPTDESGSLLLVPEWCATTSNYNRDVPSSWPVPIPMPSWCKTMFVLPLSSKANTSVKQFTGVMQLAQETLQPSVMLFLRRLRCLTVSCVTEKKDDQKFPLTRRTVLNLMRTVFPLPSETSSAVTAELVSVVCMEQNLEPSDVPSATRRNDTHLWFCFKENLMVDDMHLSEGTPTQTELSLAISLTDPEPLPVYPVFAYLPIREAGFSFYINADFDLTSSREDVNSTSTWNQWLVSRIPTVFAHMIQYVLKLPEKAFDSVKVQLTACGCSLSATQYFLLGRFLASLPFISSTHTSSGSHSTAHHGNLFVGLPAHLRLRLSQLAWLPVVEHLSMPEIERLSGKTELSSSRFMSANRLLLDPSETKLGSKAGTEDQATQPSRSSYLIHLLMDRLGMREPHPELLCSDTNQVDLLPEDTSDSFGDHCVRVWNHDLAVYRSRRDSLLWLGAQTVSVDSLLELVSNLSKDDYIGLINKLGPLVTNVAFETGDSTLNDRHMEFSSLLTAAPPDGLGMRVAFPETVVSEWISPCLNSLSNLDDDALQHSDILNWLVVVGRVFVSSPRVSENPEHVSLPRRMPIVTSDHPNGWHILPALTTLSGGIRELPVFLPPASFTILQKSDVGTLEELESKLFHFLIDQLDEADRMRVVSNKYFEGFPSLVKHAYRWFQLFSGSGVCTLLSVHSTRYLVSTVQLTEEPESKSSSTLSACDLLPLPHGHRLWKIIVQTLTQAGLPESALNPSLSNDEWIIEDFVCPGLDLLLRLIARLPDRALAVEASYQLACLLHDNWLAFEGVDRAWFAKIVPEMSTSVPLTSVPGTVARPLGPACWLHHLRETAWLPIEHVNSVDSPPVLVSPCTAESHVYSPSVLIDLRTGRSDIVRLLLEACYVWSPGPHIVRDPPSLAFTNALGLSSELHRSTFDHLMLFLSTHMAKNNPLVEHLTPDLMVELYRIAVHCCTSTKSGDLSDDVEWLRSVFAHSDRSLIVVRCPNNTLLDKFTIDRRGKRPRQGDDGDHRRDLDGDLSNFACPICLASSQSLQCDQRRRQPSADLDSSKRCGSYHLVPPNLVCWTQARLPHPDSFTAWSPKRLRSDDEEEDDGTNAGSDQCVLSTSSINQLTSCDVPPVLPGFTDRRVFQLCTCYSFGCRSFFVDILGVASTSSIEQVLSLRPELCEAPASLSENQWCNFGRRLGQWYALLDHCLLEDGFVRIPFSLSTHKSQVNSSDVNKSNDQKMTRLLDQLWNFPLLFGFDGKWYKPCEVTTVSTYNGVHKNADSTATSTSSVCLFAWSKPLYARFIRMVGVVNSSVVVLAHSLRLLDSRHKPEPGQMQDSSVPASARLPSLAELGGKHLSSLPNEGTSHGLLLDTLGLPVNQLNVELQFHVPLLKLENQLLSRRVPVFVEDDVLYVDSTLGADLFARLSSLPKSHTAPLIYLCVGLLDDVTDDAGTTDSSLLASLADYVCPDGGSDRLTFIRFIQGFVNMAGSLVPDLRATLGSNVSFLPSAIHQLENYLISHGVRKLVAKRAVQQVCQPPEPTEPTAITCAPHPDIQHTLPPVTSSFASEREVTRAESSDNVPACPPISSSTRRDTVFGNFSVHIPFTRLGSDRTGSSSLPTSCSKLWAASVELTPNLADRLRRMLTQSVCGATESVQSLMVGRMGELYVYQRLVDMISRTQEKRHHFDQLSDLEFPTGHPCLGAGRVVQCRWCNANEESRRPFDLELEVQVECEVSSWDRMLSSVKDELAQNIVKIVRSPSKPHVNPSKPGLLLVGPIFLEVKSTAGRSTLAGGDCSTDMFEMSVPELVCASQQGWRYHLIRVLWDRDADNASTPSLTKAPAVVHVPDFVTALRTQPSFVKLCVAMLRNL</sequence>
<feature type="domain" description="Sacsin/Nov" evidence="2">
    <location>
        <begin position="882"/>
        <end position="1095"/>
    </location>
</feature>
<dbReference type="InterPro" id="IPR058210">
    <property type="entry name" value="SACS/Nov_dom"/>
</dbReference>
<gene>
    <name evidence="3" type="ORF">DEA37_0006431</name>
</gene>